<dbReference type="SUPFAM" id="SSF48317">
    <property type="entry name" value="Acid phosphatase/Vanadium-dependent haloperoxidase"/>
    <property type="match status" value="1"/>
</dbReference>
<dbReference type="SMART" id="SM00014">
    <property type="entry name" value="acidPPc"/>
    <property type="match status" value="1"/>
</dbReference>
<dbReference type="InterPro" id="IPR000326">
    <property type="entry name" value="PAP2/HPO"/>
</dbReference>
<feature type="domain" description="Phosphatidic acid phosphatase type 2/haloperoxidase" evidence="2">
    <location>
        <begin position="124"/>
        <end position="227"/>
    </location>
</feature>
<dbReference type="Proteomes" id="UP000323426">
    <property type="component" value="Unassembled WGS sequence"/>
</dbReference>
<keyword evidence="1" id="KW-1133">Transmembrane helix</keyword>
<dbReference type="EMBL" id="VWSF01000005">
    <property type="protein sequence ID" value="KAA5547433.1"/>
    <property type="molecule type" value="Genomic_DNA"/>
</dbReference>
<keyword evidence="4" id="KW-1185">Reference proteome</keyword>
<dbReference type="InterPro" id="IPR036938">
    <property type="entry name" value="PAP2/HPO_sf"/>
</dbReference>
<evidence type="ECO:0000313" key="3">
    <source>
        <dbReference type="EMBL" id="KAA5547433.1"/>
    </source>
</evidence>
<keyword evidence="1" id="KW-0812">Transmembrane</keyword>
<sequence>MQQIKQYYLFVVFYIGMFSPGILVAQETDTLKKYQDSVLVPSQKAPFFKSKIFKATVVPAVLIGYGLTTIKDNGLYSSYDAQKDLQRHFPNFHTRVDDILVFAPFAELALANLLNVKSNNDFLNTGLVILKAEAINGILVLGLKNTTNQLRPNGENRYSFPSGHTAHAFLAASILHTELRHKSPWYGIGAYTIAASVGGLRMLNNAHWQSDVLAGAGIGILSSHLAYLSHRNRWGRKPSVVFMPTYIYGTPGVGMVLDLTKVKTKMSLPNPL</sequence>
<keyword evidence="1" id="KW-0472">Membrane</keyword>
<dbReference type="RefSeq" id="WP_150088033.1">
    <property type="nucleotide sequence ID" value="NZ_VWSF01000005.1"/>
</dbReference>
<dbReference type="Pfam" id="PF01569">
    <property type="entry name" value="PAP2"/>
    <property type="match status" value="1"/>
</dbReference>
<protein>
    <submittedName>
        <fullName evidence="3">Phosphatase PAP2 family protein</fullName>
    </submittedName>
</protein>
<dbReference type="Gene3D" id="1.20.144.10">
    <property type="entry name" value="Phosphatidic acid phosphatase type 2/haloperoxidase"/>
    <property type="match status" value="1"/>
</dbReference>
<organism evidence="3 4">
    <name type="scientific">Adhaeribacter rhizoryzae</name>
    <dbReference type="NCBI Taxonomy" id="2607907"/>
    <lineage>
        <taxon>Bacteria</taxon>
        <taxon>Pseudomonadati</taxon>
        <taxon>Bacteroidota</taxon>
        <taxon>Cytophagia</taxon>
        <taxon>Cytophagales</taxon>
        <taxon>Hymenobacteraceae</taxon>
        <taxon>Adhaeribacter</taxon>
    </lineage>
</organism>
<gene>
    <name evidence="3" type="ORF">F0145_08895</name>
</gene>
<accession>A0A5M6DIZ7</accession>
<proteinExistence type="predicted"/>
<dbReference type="CDD" id="cd03394">
    <property type="entry name" value="PAP2_like_5"/>
    <property type="match status" value="1"/>
</dbReference>
<comment type="caution">
    <text evidence="3">The sequence shown here is derived from an EMBL/GenBank/DDBJ whole genome shotgun (WGS) entry which is preliminary data.</text>
</comment>
<feature type="transmembrane region" description="Helical" evidence="1">
    <location>
        <begin position="6"/>
        <end position="25"/>
    </location>
</feature>
<evidence type="ECO:0000256" key="1">
    <source>
        <dbReference type="SAM" id="Phobius"/>
    </source>
</evidence>
<reference evidence="3 4" key="1">
    <citation type="submission" date="2019-09" db="EMBL/GenBank/DDBJ databases">
        <title>Genome sequence and assembly of Adhaeribacter sp.</title>
        <authorList>
            <person name="Chhetri G."/>
        </authorList>
    </citation>
    <scope>NUCLEOTIDE SEQUENCE [LARGE SCALE GENOMIC DNA]</scope>
    <source>
        <strain evidence="3 4">DK36</strain>
    </source>
</reference>
<evidence type="ECO:0000259" key="2">
    <source>
        <dbReference type="SMART" id="SM00014"/>
    </source>
</evidence>
<evidence type="ECO:0000313" key="4">
    <source>
        <dbReference type="Proteomes" id="UP000323426"/>
    </source>
</evidence>
<dbReference type="AlphaFoldDB" id="A0A5M6DIZ7"/>
<name>A0A5M6DIZ7_9BACT</name>